<dbReference type="GO" id="GO:0003677">
    <property type="term" value="F:DNA binding"/>
    <property type="evidence" value="ECO:0007669"/>
    <property type="project" value="TreeGrafter"/>
</dbReference>
<dbReference type="GO" id="GO:0006334">
    <property type="term" value="P:nucleosome assembly"/>
    <property type="evidence" value="ECO:0007669"/>
    <property type="project" value="TreeGrafter"/>
</dbReference>
<dbReference type="Proteomes" id="UP000193498">
    <property type="component" value="Unassembled WGS sequence"/>
</dbReference>
<feature type="region of interest" description="Disordered" evidence="3">
    <location>
        <begin position="14"/>
        <end position="220"/>
    </location>
</feature>
<dbReference type="EMBL" id="MCFE01000473">
    <property type="protein sequence ID" value="ORX89129.1"/>
    <property type="molecule type" value="Genomic_DNA"/>
</dbReference>
<dbReference type="GO" id="GO:0006360">
    <property type="term" value="P:transcription by RNA polymerase I"/>
    <property type="evidence" value="ECO:0007669"/>
    <property type="project" value="TreeGrafter"/>
</dbReference>
<dbReference type="PANTHER" id="PTHR22691:SF8">
    <property type="entry name" value="PROTEIN SPT2 HOMOLOG"/>
    <property type="match status" value="1"/>
</dbReference>
<dbReference type="OrthoDB" id="6259853at2759"/>
<evidence type="ECO:0000256" key="2">
    <source>
        <dbReference type="ARBA" id="ARBA00023054"/>
    </source>
</evidence>
<evidence type="ECO:0000313" key="4">
    <source>
        <dbReference type="EMBL" id="ORX89129.1"/>
    </source>
</evidence>
<dbReference type="AlphaFoldDB" id="A0A1Y1XTN4"/>
<dbReference type="GO" id="GO:0042393">
    <property type="term" value="F:histone binding"/>
    <property type="evidence" value="ECO:0007669"/>
    <property type="project" value="TreeGrafter"/>
</dbReference>
<feature type="region of interest" description="Disordered" evidence="3">
    <location>
        <begin position="243"/>
        <end position="277"/>
    </location>
</feature>
<keyword evidence="5" id="KW-1185">Reference proteome</keyword>
<evidence type="ECO:0000256" key="3">
    <source>
        <dbReference type="SAM" id="MobiDB-lite"/>
    </source>
</evidence>
<feature type="compositionally biased region" description="Basic and acidic residues" evidence="3">
    <location>
        <begin position="255"/>
        <end position="271"/>
    </location>
</feature>
<dbReference type="FunCoup" id="A0A1Y1XTN4">
    <property type="interactions" value="47"/>
</dbReference>
<sequence>MGEFEELMRLAAQHTREVDKELERKKKRQQLEEERRKKGEERRRQEEKASSAAQLAERRKNDLKLEREREERRREKERELLREKLKKDNAREKEAKPAPYKRETLLPQPKQKKQIGAVLVDLKSIDSRANASIPNRDARLDLSSRYTQSPISRDGKRSTSEPSTAIKGAKTPPIPKYSNDKPRRRSLSPPGRSRKRASSPRRPSSRKSIDESDFNEDYVKQNNISSIIGQLFGYDRSRYANERYSDDDMEASISDLRKEESRSAKIARLEDEREEELERLEQERLRARKKARLGMDKKKSPR</sequence>
<keyword evidence="2" id="KW-0175">Coiled coil</keyword>
<protein>
    <recommendedName>
        <fullName evidence="6">SPT2-domain-containing protein</fullName>
    </recommendedName>
</protein>
<dbReference type="SMART" id="SM00784">
    <property type="entry name" value="SPT2"/>
    <property type="match status" value="1"/>
</dbReference>
<proteinExistence type="inferred from homology"/>
<comment type="caution">
    <text evidence="4">The sequence shown here is derived from an EMBL/GenBank/DDBJ whole genome shotgun (WGS) entry which is preliminary data.</text>
</comment>
<dbReference type="InterPro" id="IPR013256">
    <property type="entry name" value="Chromatin_SPT2"/>
</dbReference>
<dbReference type="PANTHER" id="PTHR22691">
    <property type="entry name" value="YEAST SPT2-RELATED"/>
    <property type="match status" value="1"/>
</dbReference>
<feature type="compositionally biased region" description="Basic and acidic residues" evidence="3">
    <location>
        <begin position="56"/>
        <end position="104"/>
    </location>
</feature>
<dbReference type="InParanoid" id="A0A1Y1XTN4"/>
<dbReference type="STRING" id="1314790.A0A1Y1XTN4"/>
<feature type="compositionally biased region" description="Basic and acidic residues" evidence="3">
    <location>
        <begin position="14"/>
        <end position="49"/>
    </location>
</feature>
<comment type="similarity">
    <text evidence="1">Belongs to the SPT2 family.</text>
</comment>
<name>A0A1Y1XTN4_9FUNG</name>
<accession>A0A1Y1XTN4</accession>
<feature type="compositionally biased region" description="Basic residues" evidence="3">
    <location>
        <begin position="182"/>
        <end position="205"/>
    </location>
</feature>
<dbReference type="GO" id="GO:0005730">
    <property type="term" value="C:nucleolus"/>
    <property type="evidence" value="ECO:0007669"/>
    <property type="project" value="TreeGrafter"/>
</dbReference>
<evidence type="ECO:0000256" key="1">
    <source>
        <dbReference type="ARBA" id="ARBA00006461"/>
    </source>
</evidence>
<reference evidence="4 5" key="1">
    <citation type="submission" date="2016-07" db="EMBL/GenBank/DDBJ databases">
        <title>Pervasive Adenine N6-methylation of Active Genes in Fungi.</title>
        <authorList>
            <consortium name="DOE Joint Genome Institute"/>
            <person name="Mondo S.J."/>
            <person name="Dannebaum R.O."/>
            <person name="Kuo R.C."/>
            <person name="Labutti K."/>
            <person name="Haridas S."/>
            <person name="Kuo A."/>
            <person name="Salamov A."/>
            <person name="Ahrendt S.R."/>
            <person name="Lipzen A."/>
            <person name="Sullivan W."/>
            <person name="Andreopoulos W.B."/>
            <person name="Clum A."/>
            <person name="Lindquist E."/>
            <person name="Daum C."/>
            <person name="Ramamoorthy G.K."/>
            <person name="Gryganskyi A."/>
            <person name="Culley D."/>
            <person name="Magnuson J.K."/>
            <person name="James T.Y."/>
            <person name="O'Malley M.A."/>
            <person name="Stajich J.E."/>
            <person name="Spatafora J.W."/>
            <person name="Visel A."/>
            <person name="Grigoriev I.V."/>
        </authorList>
    </citation>
    <scope>NUCLEOTIDE SEQUENCE [LARGE SCALE GENOMIC DNA]</scope>
    <source>
        <strain evidence="4 5">CBS 931.73</strain>
    </source>
</reference>
<evidence type="ECO:0008006" key="6">
    <source>
        <dbReference type="Google" id="ProtNLM"/>
    </source>
</evidence>
<dbReference type="Pfam" id="PF08243">
    <property type="entry name" value="SPT2"/>
    <property type="match status" value="1"/>
</dbReference>
<organism evidence="4 5">
    <name type="scientific">Basidiobolus meristosporus CBS 931.73</name>
    <dbReference type="NCBI Taxonomy" id="1314790"/>
    <lineage>
        <taxon>Eukaryota</taxon>
        <taxon>Fungi</taxon>
        <taxon>Fungi incertae sedis</taxon>
        <taxon>Zoopagomycota</taxon>
        <taxon>Entomophthoromycotina</taxon>
        <taxon>Basidiobolomycetes</taxon>
        <taxon>Basidiobolales</taxon>
        <taxon>Basidiobolaceae</taxon>
        <taxon>Basidiobolus</taxon>
    </lineage>
</organism>
<evidence type="ECO:0000313" key="5">
    <source>
        <dbReference type="Proteomes" id="UP000193498"/>
    </source>
</evidence>
<gene>
    <name evidence="4" type="ORF">K493DRAFT_358621</name>
</gene>